<keyword evidence="2" id="KW-0677">Repeat</keyword>
<evidence type="ECO:0000256" key="1">
    <source>
        <dbReference type="ARBA" id="ARBA00004123"/>
    </source>
</evidence>
<keyword evidence="8" id="KW-1185">Reference proteome</keyword>
<dbReference type="Pfam" id="PF00076">
    <property type="entry name" value="RRM_1"/>
    <property type="match status" value="1"/>
</dbReference>
<dbReference type="SUPFAM" id="SSF54928">
    <property type="entry name" value="RNA-binding domain, RBD"/>
    <property type="match status" value="1"/>
</dbReference>
<dbReference type="AlphaFoldDB" id="A0AAU9IK96"/>
<evidence type="ECO:0000313" key="7">
    <source>
        <dbReference type="EMBL" id="CAG9314181.1"/>
    </source>
</evidence>
<dbReference type="PROSITE" id="PS50102">
    <property type="entry name" value="RRM"/>
    <property type="match status" value="1"/>
</dbReference>
<dbReference type="Gene3D" id="3.30.70.330">
    <property type="match status" value="1"/>
</dbReference>
<dbReference type="GO" id="GO:0003729">
    <property type="term" value="F:mRNA binding"/>
    <property type="evidence" value="ECO:0007669"/>
    <property type="project" value="TreeGrafter"/>
</dbReference>
<feature type="domain" description="RRM" evidence="6">
    <location>
        <begin position="15"/>
        <end position="94"/>
    </location>
</feature>
<name>A0AAU9IK96_9CILI</name>
<dbReference type="InterPro" id="IPR012677">
    <property type="entry name" value="Nucleotide-bd_a/b_plait_sf"/>
</dbReference>
<dbReference type="Proteomes" id="UP001162131">
    <property type="component" value="Unassembled WGS sequence"/>
</dbReference>
<evidence type="ECO:0000256" key="4">
    <source>
        <dbReference type="ARBA" id="ARBA00023242"/>
    </source>
</evidence>
<evidence type="ECO:0000256" key="2">
    <source>
        <dbReference type="ARBA" id="ARBA00022737"/>
    </source>
</evidence>
<evidence type="ECO:0000259" key="6">
    <source>
        <dbReference type="PROSITE" id="PS50102"/>
    </source>
</evidence>
<dbReference type="FunFam" id="3.30.70.330:FF:000039">
    <property type="entry name" value="U1 small nuclear ribonucleoprotein A"/>
    <property type="match status" value="1"/>
</dbReference>
<dbReference type="CDD" id="cd12246">
    <property type="entry name" value="RRM1_U1A_like"/>
    <property type="match status" value="1"/>
</dbReference>
<gene>
    <name evidence="7" type="ORF">BSTOLATCC_MIC9977</name>
</gene>
<dbReference type="InterPro" id="IPR051945">
    <property type="entry name" value="RRM_MRD1_RNA_proc_ribogen"/>
</dbReference>
<keyword evidence="3 5" id="KW-0694">RNA-binding</keyword>
<proteinExistence type="predicted"/>
<protein>
    <recommendedName>
        <fullName evidence="6">RRM domain-containing protein</fullName>
    </recommendedName>
</protein>
<dbReference type="SMART" id="SM00360">
    <property type="entry name" value="RRM"/>
    <property type="match status" value="1"/>
</dbReference>
<reference evidence="7" key="1">
    <citation type="submission" date="2021-09" db="EMBL/GenBank/DDBJ databases">
        <authorList>
            <consortium name="AG Swart"/>
            <person name="Singh M."/>
            <person name="Singh A."/>
            <person name="Seah K."/>
            <person name="Emmerich C."/>
        </authorList>
    </citation>
    <scope>NUCLEOTIDE SEQUENCE</scope>
    <source>
        <strain evidence="7">ATCC30299</strain>
    </source>
</reference>
<sequence>MEKRPNPESSSQPNQTLYIKNLNDKVNKLEVKRLLYQLFSAYGYILEIYVSKAPKKRGQAFIVFDTVHDAALALQALQNFSFLEKNLNIDYARDKSDVIARKEGTYEKRAKQKREAERAANT</sequence>
<dbReference type="PANTHER" id="PTHR48039:SF5">
    <property type="entry name" value="RNA-BINDING PROTEIN 28"/>
    <property type="match status" value="1"/>
</dbReference>
<dbReference type="InterPro" id="IPR035979">
    <property type="entry name" value="RBD_domain_sf"/>
</dbReference>
<dbReference type="EMBL" id="CAJZBQ010000011">
    <property type="protein sequence ID" value="CAG9314181.1"/>
    <property type="molecule type" value="Genomic_DNA"/>
</dbReference>
<dbReference type="GO" id="GO:0005634">
    <property type="term" value="C:nucleus"/>
    <property type="evidence" value="ECO:0007669"/>
    <property type="project" value="UniProtKB-SubCell"/>
</dbReference>
<comment type="subcellular location">
    <subcellularLocation>
        <location evidence="1">Nucleus</location>
    </subcellularLocation>
</comment>
<keyword evidence="4" id="KW-0539">Nucleus</keyword>
<evidence type="ECO:0000313" key="8">
    <source>
        <dbReference type="Proteomes" id="UP001162131"/>
    </source>
</evidence>
<organism evidence="7 8">
    <name type="scientific">Blepharisma stoltei</name>
    <dbReference type="NCBI Taxonomy" id="1481888"/>
    <lineage>
        <taxon>Eukaryota</taxon>
        <taxon>Sar</taxon>
        <taxon>Alveolata</taxon>
        <taxon>Ciliophora</taxon>
        <taxon>Postciliodesmatophora</taxon>
        <taxon>Heterotrichea</taxon>
        <taxon>Heterotrichida</taxon>
        <taxon>Blepharismidae</taxon>
        <taxon>Blepharisma</taxon>
    </lineage>
</organism>
<evidence type="ECO:0000256" key="3">
    <source>
        <dbReference type="ARBA" id="ARBA00022884"/>
    </source>
</evidence>
<dbReference type="InterPro" id="IPR000504">
    <property type="entry name" value="RRM_dom"/>
</dbReference>
<evidence type="ECO:0000256" key="5">
    <source>
        <dbReference type="PROSITE-ProRule" id="PRU00176"/>
    </source>
</evidence>
<comment type="caution">
    <text evidence="7">The sequence shown here is derived from an EMBL/GenBank/DDBJ whole genome shotgun (WGS) entry which is preliminary data.</text>
</comment>
<dbReference type="PANTHER" id="PTHR48039">
    <property type="entry name" value="RNA-BINDING MOTIF PROTEIN 14B"/>
    <property type="match status" value="1"/>
</dbReference>
<accession>A0AAU9IK96</accession>